<dbReference type="PANTHER" id="PTHR33055:SF3">
    <property type="entry name" value="PUTATIVE TRANSPOSASE FOR IS117-RELATED"/>
    <property type="match status" value="1"/>
</dbReference>
<dbReference type="Pfam" id="PF01548">
    <property type="entry name" value="DEDD_Tnp_IS110"/>
    <property type="match status" value="1"/>
</dbReference>
<dbReference type="InterPro" id="IPR003346">
    <property type="entry name" value="Transposase_20"/>
</dbReference>
<sequence>MAPPRMPEAVIGLDVGKSSHWACVATRDGEVLLSAPVANREGDLDSLFGRFPDALVVVDQSRNIGALALARARAAGMSAAYLPGLAAHGAARLFAGDAKTDERDAMVIAKTALGIPDALLPVGDPGPTVAAARALAAQRNFLTCENTRNKNRLRSILLESCPAFEALVDLSGGSQLRLMASLGGAWSVADAGPRRAAALTRGAARGKIEALVRSTASSTRPDASAIAAEDRAVRLLARRISENSAEIEAITAEISALLEGDDTYRCLLTVPGIGPKTASELAISIDIEDFPSHDRLASYCGLAPRNRQSGTSISSVTASRQGNKRLKNLLIFSCNCLTRTEGRWGDYYTRCRERGMSHGKALKALARKRLKVIYAVMRDRVPYAA</sequence>
<protein>
    <submittedName>
        <fullName evidence="3">Transposase IS116/IS110/IS902 family</fullName>
    </submittedName>
</protein>
<dbReference type="InterPro" id="IPR002525">
    <property type="entry name" value="Transp_IS110-like_N"/>
</dbReference>
<proteinExistence type="predicted"/>
<evidence type="ECO:0000259" key="2">
    <source>
        <dbReference type="Pfam" id="PF02371"/>
    </source>
</evidence>
<dbReference type="GO" id="GO:0004803">
    <property type="term" value="F:transposase activity"/>
    <property type="evidence" value="ECO:0007669"/>
    <property type="project" value="InterPro"/>
</dbReference>
<dbReference type="Pfam" id="PF02371">
    <property type="entry name" value="Transposase_20"/>
    <property type="match status" value="1"/>
</dbReference>
<gene>
    <name evidence="3" type="ORF">ERS852514_01337</name>
</gene>
<dbReference type="Proteomes" id="UP000095454">
    <property type="component" value="Unassembled WGS sequence"/>
</dbReference>
<evidence type="ECO:0000313" key="4">
    <source>
        <dbReference type="Proteomes" id="UP000095454"/>
    </source>
</evidence>
<dbReference type="AlphaFoldDB" id="A0A174LBN8"/>
<accession>A0A174LBN8</accession>
<name>A0A174LBN8_9ACTN</name>
<dbReference type="NCBIfam" id="NF033542">
    <property type="entry name" value="transpos_IS110"/>
    <property type="match status" value="1"/>
</dbReference>
<dbReference type="InterPro" id="IPR047650">
    <property type="entry name" value="Transpos_IS110"/>
</dbReference>
<organism evidence="3 4">
    <name type="scientific">Collinsella aerofaciens</name>
    <dbReference type="NCBI Taxonomy" id="74426"/>
    <lineage>
        <taxon>Bacteria</taxon>
        <taxon>Bacillati</taxon>
        <taxon>Actinomycetota</taxon>
        <taxon>Coriobacteriia</taxon>
        <taxon>Coriobacteriales</taxon>
        <taxon>Coriobacteriaceae</taxon>
        <taxon>Collinsella</taxon>
    </lineage>
</organism>
<dbReference type="GO" id="GO:0003677">
    <property type="term" value="F:DNA binding"/>
    <property type="evidence" value="ECO:0007669"/>
    <property type="project" value="InterPro"/>
</dbReference>
<reference evidence="3 4" key="1">
    <citation type="submission" date="2015-09" db="EMBL/GenBank/DDBJ databases">
        <authorList>
            <consortium name="Pathogen Informatics"/>
        </authorList>
    </citation>
    <scope>NUCLEOTIDE SEQUENCE [LARGE SCALE GENOMIC DNA]</scope>
    <source>
        <strain evidence="3 4">2789STDY5834902</strain>
    </source>
</reference>
<dbReference type="PANTHER" id="PTHR33055">
    <property type="entry name" value="TRANSPOSASE FOR INSERTION SEQUENCE ELEMENT IS1111A"/>
    <property type="match status" value="1"/>
</dbReference>
<evidence type="ECO:0000259" key="1">
    <source>
        <dbReference type="Pfam" id="PF01548"/>
    </source>
</evidence>
<feature type="domain" description="Transposase IS110-like N-terminal" evidence="1">
    <location>
        <begin position="11"/>
        <end position="162"/>
    </location>
</feature>
<dbReference type="GO" id="GO:0006313">
    <property type="term" value="P:DNA transposition"/>
    <property type="evidence" value="ECO:0007669"/>
    <property type="project" value="InterPro"/>
</dbReference>
<feature type="domain" description="Transposase IS116/IS110/IS902 C-terminal" evidence="2">
    <location>
        <begin position="265"/>
        <end position="348"/>
    </location>
</feature>
<evidence type="ECO:0000313" key="3">
    <source>
        <dbReference type="EMBL" id="CUP18969.1"/>
    </source>
</evidence>
<dbReference type="EMBL" id="CZAQ01000023">
    <property type="protein sequence ID" value="CUP18969.1"/>
    <property type="molecule type" value="Genomic_DNA"/>
</dbReference>